<name>A0A158QKY9_HAEPC</name>
<feature type="region of interest" description="Disordered" evidence="1">
    <location>
        <begin position="662"/>
        <end position="723"/>
    </location>
</feature>
<feature type="region of interest" description="Disordered" evidence="1">
    <location>
        <begin position="403"/>
        <end position="425"/>
    </location>
</feature>
<feature type="compositionally biased region" description="Low complexity" evidence="1">
    <location>
        <begin position="308"/>
        <end position="325"/>
    </location>
</feature>
<dbReference type="SUPFAM" id="SSF52374">
    <property type="entry name" value="Nucleotidylyl transferase"/>
    <property type="match status" value="1"/>
</dbReference>
<sequence>MVSDPSTSLNGCRVALLSCGQFDPPSYAHLRMFERSRDFLVRTMGCKVVEGIMSVSADSPTTCTPAKHRLRMVETAVRRNFWIRAGDFECSQRTPVRQIAVLKHYQKKLSQKHDEPIRVLYVCGSEVLDELVSIKPNTPPLWTHNEIRELLQRHGLIVLKRGRTHPSQTIYLTDILRQYQKNIYVIEDETFPNDLRCSRIRTALRRGESVKYCLDDDVIEYIIENNLYRTSPVNTTTIHQHQQLHKFRDYDYDQCVSGISTASAPNLSTSCRAGRSTDEVPPEPPQRSSSEKLSEKYKSSMIPPAEWRTPPTSQPSSSESCSSSRETSEPRQLPLKSSCHSVRDPSTSERYSVKWSDALDPFEKASKHEPVEEDYAPIRKPSNPDQDPNQLTVIVPAKETVTATFSLQPRTNEQKDDGLEGIPPELPKAAFMKPILSQPQPAADSPLFNETTTTDCDAIPNCVISSVTTEACRETLRTFTDSPSYDNVTLDDLLAASTSWAEYLHKESERIDGLKNDDSKDSAVPNDPPPTKNTSPSGKNHSASKATTSSAEKPPHKEKEKKKGGWFFNRSKSMKDLKPQKEDETLIRICATDRREQPQTSPEILWRKINQTIEKERWSDLPPSPKPQNYCLRHPEKRFDKQRKEAVNSKSIRFDVTKSAENIRHVDARPQTNGRVATGEKPSTTAAPPSMTQSNYEGATQSEDGITLRFRRYKLSSTPETTV</sequence>
<feature type="compositionally biased region" description="Basic and acidic residues" evidence="1">
    <location>
        <begin position="511"/>
        <end position="521"/>
    </location>
</feature>
<evidence type="ECO:0000259" key="2">
    <source>
        <dbReference type="Pfam" id="PF01467"/>
    </source>
</evidence>
<dbReference type="PANTHER" id="PTHR12039">
    <property type="entry name" value="NICOTINAMIDE MONONUCLEOTIDE ADENYLYLTRANSFERASE"/>
    <property type="match status" value="1"/>
</dbReference>
<reference evidence="3 4" key="2">
    <citation type="submission" date="2018-11" db="EMBL/GenBank/DDBJ databases">
        <authorList>
            <consortium name="Pathogen Informatics"/>
        </authorList>
    </citation>
    <scope>NUCLEOTIDE SEQUENCE [LARGE SCALE GENOMIC DNA]</scope>
    <source>
        <strain evidence="3 4">MHpl1</strain>
    </source>
</reference>
<feature type="region of interest" description="Disordered" evidence="1">
    <location>
        <begin position="266"/>
        <end position="390"/>
    </location>
</feature>
<keyword evidence="4" id="KW-1185">Reference proteome</keyword>
<dbReference type="Gene3D" id="3.40.50.620">
    <property type="entry name" value="HUPs"/>
    <property type="match status" value="1"/>
</dbReference>
<accession>A0A158QKY9</accession>
<dbReference type="AlphaFoldDB" id="A0A158QKY9"/>
<dbReference type="GO" id="GO:0004515">
    <property type="term" value="F:nicotinate-nucleotide adenylyltransferase activity"/>
    <property type="evidence" value="ECO:0007669"/>
    <property type="project" value="TreeGrafter"/>
</dbReference>
<evidence type="ECO:0000313" key="3">
    <source>
        <dbReference type="EMBL" id="VDO26197.1"/>
    </source>
</evidence>
<feature type="compositionally biased region" description="Basic and acidic residues" evidence="1">
    <location>
        <begin position="289"/>
        <end position="298"/>
    </location>
</feature>
<dbReference type="InterPro" id="IPR014729">
    <property type="entry name" value="Rossmann-like_a/b/a_fold"/>
</dbReference>
<dbReference type="EMBL" id="UZAF01016347">
    <property type="protein sequence ID" value="VDO26197.1"/>
    <property type="molecule type" value="Genomic_DNA"/>
</dbReference>
<feature type="compositionally biased region" description="Basic and acidic residues" evidence="1">
    <location>
        <begin position="553"/>
        <end position="563"/>
    </location>
</feature>
<feature type="region of interest" description="Disordered" evidence="1">
    <location>
        <begin position="511"/>
        <end position="581"/>
    </location>
</feature>
<dbReference type="OrthoDB" id="422187at2759"/>
<dbReference type="STRING" id="6290.A0A158QKY9"/>
<dbReference type="InterPro" id="IPR051182">
    <property type="entry name" value="Euk_NMN_adenylyltrnsfrase"/>
</dbReference>
<evidence type="ECO:0000313" key="4">
    <source>
        <dbReference type="Proteomes" id="UP000268014"/>
    </source>
</evidence>
<feature type="compositionally biased region" description="Basic and acidic residues" evidence="1">
    <location>
        <begin position="361"/>
        <end position="370"/>
    </location>
</feature>
<dbReference type="GO" id="GO:0000309">
    <property type="term" value="F:nicotinamide-nucleotide adenylyltransferase activity"/>
    <property type="evidence" value="ECO:0007669"/>
    <property type="project" value="TreeGrafter"/>
</dbReference>
<proteinExistence type="predicted"/>
<dbReference type="Proteomes" id="UP000268014">
    <property type="component" value="Unassembled WGS sequence"/>
</dbReference>
<protein>
    <submittedName>
        <fullName evidence="5">CTP_transf_like domain-containing protein</fullName>
    </submittedName>
</protein>
<feature type="domain" description="Cytidyltransferase-like" evidence="2">
    <location>
        <begin position="19"/>
        <end position="201"/>
    </location>
</feature>
<dbReference type="WBParaSite" id="HPLM_0000550701-mRNA-1">
    <property type="protein sequence ID" value="HPLM_0000550701-mRNA-1"/>
    <property type="gene ID" value="HPLM_0000550701"/>
</dbReference>
<feature type="compositionally biased region" description="Low complexity" evidence="1">
    <location>
        <begin position="543"/>
        <end position="552"/>
    </location>
</feature>
<dbReference type="InterPro" id="IPR004821">
    <property type="entry name" value="Cyt_trans-like"/>
</dbReference>
<dbReference type="PANTHER" id="PTHR12039:SF0">
    <property type="entry name" value="NICOTINAMIDE-NUCLEOTIDE ADENYLYLTRANSFERASE"/>
    <property type="match status" value="1"/>
</dbReference>
<reference evidence="5" key="1">
    <citation type="submission" date="2016-04" db="UniProtKB">
        <authorList>
            <consortium name="WormBaseParasite"/>
        </authorList>
    </citation>
    <scope>IDENTIFICATION</scope>
</reference>
<evidence type="ECO:0000313" key="5">
    <source>
        <dbReference type="WBParaSite" id="HPLM_0000550701-mRNA-1"/>
    </source>
</evidence>
<gene>
    <name evidence="3" type="ORF">HPLM_LOCUS5499</name>
</gene>
<feature type="compositionally biased region" description="Polar residues" evidence="1">
    <location>
        <begin position="670"/>
        <end position="704"/>
    </location>
</feature>
<dbReference type="Pfam" id="PF01467">
    <property type="entry name" value="CTP_transf_like"/>
    <property type="match status" value="1"/>
</dbReference>
<dbReference type="OMA" id="RICATDR"/>
<organism evidence="5">
    <name type="scientific">Haemonchus placei</name>
    <name type="common">Barber's pole worm</name>
    <dbReference type="NCBI Taxonomy" id="6290"/>
    <lineage>
        <taxon>Eukaryota</taxon>
        <taxon>Metazoa</taxon>
        <taxon>Ecdysozoa</taxon>
        <taxon>Nematoda</taxon>
        <taxon>Chromadorea</taxon>
        <taxon>Rhabditida</taxon>
        <taxon>Rhabditina</taxon>
        <taxon>Rhabditomorpha</taxon>
        <taxon>Strongyloidea</taxon>
        <taxon>Trichostrongylidae</taxon>
        <taxon>Haemonchus</taxon>
    </lineage>
</organism>
<evidence type="ECO:0000256" key="1">
    <source>
        <dbReference type="SAM" id="MobiDB-lite"/>
    </source>
</evidence>
<feature type="compositionally biased region" description="Polar residues" evidence="1">
    <location>
        <begin position="532"/>
        <end position="541"/>
    </location>
</feature>
<dbReference type="GO" id="GO:0009435">
    <property type="term" value="P:NAD+ biosynthetic process"/>
    <property type="evidence" value="ECO:0007669"/>
    <property type="project" value="TreeGrafter"/>
</dbReference>